<protein>
    <submittedName>
        <fullName evidence="1">Uncharacterized protein</fullName>
    </submittedName>
</protein>
<accession>A0A7W3RJF4</accession>
<gene>
    <name evidence="1" type="ORF">HDA42_000297</name>
</gene>
<sequence>MTTGYTRVIGAAVTDVGEQEAYGQRLLRRARRSALAESWSA</sequence>
<evidence type="ECO:0000313" key="2">
    <source>
        <dbReference type="Proteomes" id="UP000577386"/>
    </source>
</evidence>
<dbReference type="EMBL" id="JACJIJ010000002">
    <property type="protein sequence ID" value="MBA9051119.1"/>
    <property type="molecule type" value="Genomic_DNA"/>
</dbReference>
<comment type="caution">
    <text evidence="1">The sequence shown here is derived from an EMBL/GenBank/DDBJ whole genome shotgun (WGS) entry which is preliminary data.</text>
</comment>
<reference evidence="1 2" key="1">
    <citation type="submission" date="2020-08" db="EMBL/GenBank/DDBJ databases">
        <title>Sequencing the genomes of 1000 actinobacteria strains.</title>
        <authorList>
            <person name="Klenk H.-P."/>
        </authorList>
    </citation>
    <scope>NUCLEOTIDE SEQUENCE [LARGE SCALE GENOMIC DNA]</scope>
    <source>
        <strain evidence="1 2">DSM 41827</strain>
    </source>
</reference>
<dbReference type="AlphaFoldDB" id="A0A7W3RJF4"/>
<keyword evidence="2" id="KW-1185">Reference proteome</keyword>
<name>A0A7W3RJF4_STRMR</name>
<evidence type="ECO:0000313" key="1">
    <source>
        <dbReference type="EMBL" id="MBA9051119.1"/>
    </source>
</evidence>
<proteinExistence type="predicted"/>
<dbReference type="Proteomes" id="UP000577386">
    <property type="component" value="Unassembled WGS sequence"/>
</dbReference>
<organism evidence="1 2">
    <name type="scientific">Streptomyces murinus</name>
    <dbReference type="NCBI Taxonomy" id="33900"/>
    <lineage>
        <taxon>Bacteria</taxon>
        <taxon>Bacillati</taxon>
        <taxon>Actinomycetota</taxon>
        <taxon>Actinomycetes</taxon>
        <taxon>Kitasatosporales</taxon>
        <taxon>Streptomycetaceae</taxon>
        <taxon>Streptomyces</taxon>
    </lineage>
</organism>